<dbReference type="InterPro" id="IPR003583">
    <property type="entry name" value="Hlx-hairpin-Hlx_DNA-bd_motif"/>
</dbReference>
<evidence type="ECO:0000313" key="3">
    <source>
        <dbReference type="EMBL" id="GAA5151210.1"/>
    </source>
</evidence>
<dbReference type="SUPFAM" id="SSF47781">
    <property type="entry name" value="RuvA domain 2-like"/>
    <property type="match status" value="1"/>
</dbReference>
<evidence type="ECO:0000313" key="4">
    <source>
        <dbReference type="Proteomes" id="UP001500192"/>
    </source>
</evidence>
<feature type="domain" description="Helix-hairpin-helix DNA-binding motif class 1" evidence="2">
    <location>
        <begin position="224"/>
        <end position="243"/>
    </location>
</feature>
<dbReference type="NCBIfam" id="TIGR00426">
    <property type="entry name" value="competence protein ComEA helix-hairpin-helix repeat region"/>
    <property type="match status" value="1"/>
</dbReference>
<dbReference type="GO" id="GO:0003677">
    <property type="term" value="F:DNA binding"/>
    <property type="evidence" value="ECO:0007669"/>
    <property type="project" value="UniProtKB-KW"/>
</dbReference>
<dbReference type="InterPro" id="IPR051675">
    <property type="entry name" value="Endo/Exo/Phosphatase_dom_1"/>
</dbReference>
<keyword evidence="3" id="KW-0238">DNA-binding</keyword>
<keyword evidence="1" id="KW-0472">Membrane</keyword>
<dbReference type="Gene3D" id="1.10.150.320">
    <property type="entry name" value="Photosystem II 12 kDa extrinsic protein"/>
    <property type="match status" value="1"/>
</dbReference>
<protein>
    <submittedName>
        <fullName evidence="3">ComEA family DNA-binding protein</fullName>
    </submittedName>
</protein>
<comment type="caution">
    <text evidence="3">The sequence shown here is derived from an EMBL/GenBank/DDBJ whole genome shotgun (WGS) entry which is preliminary data.</text>
</comment>
<feature type="domain" description="Helix-hairpin-helix DNA-binding motif class 1" evidence="2">
    <location>
        <begin position="194"/>
        <end position="213"/>
    </location>
</feature>
<evidence type="ECO:0000256" key="1">
    <source>
        <dbReference type="SAM" id="Phobius"/>
    </source>
</evidence>
<dbReference type="InterPro" id="IPR010994">
    <property type="entry name" value="RuvA_2-like"/>
</dbReference>
<evidence type="ECO:0000259" key="2">
    <source>
        <dbReference type="SMART" id="SM00278"/>
    </source>
</evidence>
<dbReference type="InterPro" id="IPR004509">
    <property type="entry name" value="Competence_ComEA_HhH"/>
</dbReference>
<reference evidence="4" key="1">
    <citation type="journal article" date="2019" name="Int. J. Syst. Evol. Microbiol.">
        <title>The Global Catalogue of Microorganisms (GCM) 10K type strain sequencing project: providing services to taxonomists for standard genome sequencing and annotation.</title>
        <authorList>
            <consortium name="The Broad Institute Genomics Platform"/>
            <consortium name="The Broad Institute Genome Sequencing Center for Infectious Disease"/>
            <person name="Wu L."/>
            <person name="Ma J."/>
        </authorList>
    </citation>
    <scope>NUCLEOTIDE SEQUENCE [LARGE SCALE GENOMIC DNA]</scope>
    <source>
        <strain evidence="4">JCM 18054</strain>
    </source>
</reference>
<keyword evidence="4" id="KW-1185">Reference proteome</keyword>
<name>A0ABP9PT54_9PSEU</name>
<dbReference type="Proteomes" id="UP001500192">
    <property type="component" value="Unassembled WGS sequence"/>
</dbReference>
<proteinExistence type="predicted"/>
<accession>A0ABP9PT54</accession>
<organism evidence="3 4">
    <name type="scientific">Amycolatopsis dongchuanensis</name>
    <dbReference type="NCBI Taxonomy" id="1070866"/>
    <lineage>
        <taxon>Bacteria</taxon>
        <taxon>Bacillati</taxon>
        <taxon>Actinomycetota</taxon>
        <taxon>Actinomycetes</taxon>
        <taxon>Pseudonocardiales</taxon>
        <taxon>Pseudonocardiaceae</taxon>
        <taxon>Amycolatopsis</taxon>
    </lineage>
</organism>
<dbReference type="RefSeq" id="WP_091512600.1">
    <property type="nucleotide sequence ID" value="NZ_BAABIB010000005.1"/>
</dbReference>
<feature type="transmembrane region" description="Helical" evidence="1">
    <location>
        <begin position="56"/>
        <end position="78"/>
    </location>
</feature>
<sequence>MFEQPLPRQPASAARNRLRQLADQALRAEREPPLVGRLVERWVPPGLTRSPARRRLTAILAVLTGVLLLVGGSIMVLGGGPSPERPPLLPAAHDSPPVPAGSPSKAADAALVISVVGKVRSPGLVTVPSGARVADALSAAGGALDGTDITALNLARKLADGEQLYVGIAAPPAAVPADPASAPAKINLNTASAEQLDSLPGVGAVTAKRIIEWRTQHGAFGSINQLQEVDGIGTAKFAKLRDQVTV</sequence>
<keyword evidence="1" id="KW-1133">Transmembrane helix</keyword>
<dbReference type="EMBL" id="BAABIB010000005">
    <property type="protein sequence ID" value="GAA5151210.1"/>
    <property type="molecule type" value="Genomic_DNA"/>
</dbReference>
<dbReference type="InterPro" id="IPR019554">
    <property type="entry name" value="Soluble_ligand-bd"/>
</dbReference>
<dbReference type="Pfam" id="PF12836">
    <property type="entry name" value="HHH_3"/>
    <property type="match status" value="1"/>
</dbReference>
<dbReference type="Pfam" id="PF10531">
    <property type="entry name" value="SLBB"/>
    <property type="match status" value="1"/>
</dbReference>
<dbReference type="SMART" id="SM00278">
    <property type="entry name" value="HhH1"/>
    <property type="match status" value="2"/>
</dbReference>
<dbReference type="PANTHER" id="PTHR21180">
    <property type="entry name" value="ENDONUCLEASE/EXONUCLEASE/PHOSPHATASE FAMILY DOMAIN-CONTAINING PROTEIN 1"/>
    <property type="match status" value="1"/>
</dbReference>
<keyword evidence="1" id="KW-0812">Transmembrane</keyword>
<dbReference type="PANTHER" id="PTHR21180:SF32">
    <property type="entry name" value="ENDONUCLEASE_EXONUCLEASE_PHOSPHATASE FAMILY DOMAIN-CONTAINING PROTEIN 1"/>
    <property type="match status" value="1"/>
</dbReference>
<gene>
    <name evidence="3" type="ORF">GCM10023214_01620</name>
</gene>